<dbReference type="KEGG" id="vg:19686968"/>
<dbReference type="EMBL" id="KC954774">
    <property type="protein sequence ID" value="AIA64747.1"/>
    <property type="molecule type" value="Genomic_DNA"/>
</dbReference>
<evidence type="ECO:0000313" key="1">
    <source>
        <dbReference type="EMBL" id="AIA64747.1"/>
    </source>
</evidence>
<keyword evidence="2" id="KW-1185">Reference proteome</keyword>
<name>A0A060AMA6_9CAUD</name>
<protein>
    <submittedName>
        <fullName evidence="1">Uncharacterized protein</fullName>
    </submittedName>
</protein>
<gene>
    <name evidence="1" type="ORF">CR8_217</name>
</gene>
<dbReference type="RefSeq" id="YP_009042454.1">
    <property type="nucleotide sequence ID" value="NC_024354.1"/>
</dbReference>
<reference evidence="1 2" key="1">
    <citation type="submission" date="2013-04" db="EMBL/GenBank/DDBJ databases">
        <title>Complete Genome Sequence of Cronobacter sakazakii Bacteriophage CR8.</title>
        <authorList>
            <person name="Kim Y."/>
            <person name="Shin H."/>
            <person name="Ryu S."/>
        </authorList>
    </citation>
    <scope>NUCLEOTIDE SEQUENCE [LARGE SCALE GENOMIC DNA]</scope>
</reference>
<accession>A0A060AMA6</accession>
<evidence type="ECO:0000313" key="2">
    <source>
        <dbReference type="Proteomes" id="UP000026984"/>
    </source>
</evidence>
<organism evidence="1 2">
    <name type="scientific">Cronobacter phage CR8</name>
    <dbReference type="NCBI Taxonomy" id="1327934"/>
    <lineage>
        <taxon>Viruses</taxon>
        <taxon>Duplodnaviria</taxon>
        <taxon>Heunggongvirae</taxon>
        <taxon>Uroviricota</taxon>
        <taxon>Caudoviricetes</taxon>
        <taxon>Vequintavirinae</taxon>
        <taxon>Certrevirus</taxon>
        <taxon>Certrevirus CR8</taxon>
    </lineage>
</organism>
<sequence>MAKLKCKTVGNGYGKFFTIGKVYGADLEYGVADNDSIDETDHNWELEPDGVTVRAACCDEDSAIVATFEIVEE</sequence>
<dbReference type="Proteomes" id="UP000026984">
    <property type="component" value="Segment"/>
</dbReference>
<proteinExistence type="predicted"/>
<dbReference type="GeneID" id="19686968"/>